<accession>A0A1Y6CQN7</accession>
<comment type="similarity">
    <text evidence="1">Belongs to the 4-hydroxybenzoyl-CoA thioesterase family.</text>
</comment>
<evidence type="ECO:0000256" key="2">
    <source>
        <dbReference type="ARBA" id="ARBA00022801"/>
    </source>
</evidence>
<dbReference type="STRING" id="1513793.SAMN06296036_12677"/>
<dbReference type="SUPFAM" id="SSF54637">
    <property type="entry name" value="Thioesterase/thiol ester dehydrase-isomerase"/>
    <property type="match status" value="1"/>
</dbReference>
<gene>
    <name evidence="3" type="ORF">SAMN06296036_12677</name>
</gene>
<dbReference type="Proteomes" id="UP000192907">
    <property type="component" value="Unassembled WGS sequence"/>
</dbReference>
<organism evidence="3 4">
    <name type="scientific">Pseudobacteriovorax antillogorgiicola</name>
    <dbReference type="NCBI Taxonomy" id="1513793"/>
    <lineage>
        <taxon>Bacteria</taxon>
        <taxon>Pseudomonadati</taxon>
        <taxon>Bdellovibrionota</taxon>
        <taxon>Oligoflexia</taxon>
        <taxon>Oligoflexales</taxon>
        <taxon>Pseudobacteriovoracaceae</taxon>
        <taxon>Pseudobacteriovorax</taxon>
    </lineage>
</organism>
<dbReference type="InterPro" id="IPR006684">
    <property type="entry name" value="YbgC/YbaW"/>
</dbReference>
<keyword evidence="4" id="KW-1185">Reference proteome</keyword>
<name>A0A1Y6CQN7_9BACT</name>
<dbReference type="InterPro" id="IPR029069">
    <property type="entry name" value="HotDog_dom_sf"/>
</dbReference>
<reference evidence="4" key="1">
    <citation type="submission" date="2017-04" db="EMBL/GenBank/DDBJ databases">
        <authorList>
            <person name="Varghese N."/>
            <person name="Submissions S."/>
        </authorList>
    </citation>
    <scope>NUCLEOTIDE SEQUENCE [LARGE SCALE GENOMIC DNA]</scope>
    <source>
        <strain evidence="4">RKEM611</strain>
    </source>
</reference>
<proteinExistence type="inferred from homology"/>
<dbReference type="PANTHER" id="PTHR31793:SF37">
    <property type="entry name" value="ACYL-COA THIOESTER HYDROLASE YBGC"/>
    <property type="match status" value="1"/>
</dbReference>
<sequence>MGESRFPVYYEDTDLSGFVYHANYLKYFERAREQIIGISFLKSLWDQGVHFVVSECQLKYRFPAKHGDEIIVRTQVSYSQSPALYCQQIAYVNTGKQEQTVVEGQITLVTLNAKHKPIRLPESVIQAFQAH</sequence>
<dbReference type="Pfam" id="PF13279">
    <property type="entry name" value="4HBT_2"/>
    <property type="match status" value="1"/>
</dbReference>
<dbReference type="Gene3D" id="3.10.129.10">
    <property type="entry name" value="Hotdog Thioesterase"/>
    <property type="match status" value="1"/>
</dbReference>
<evidence type="ECO:0000256" key="1">
    <source>
        <dbReference type="ARBA" id="ARBA00005953"/>
    </source>
</evidence>
<evidence type="ECO:0000313" key="4">
    <source>
        <dbReference type="Proteomes" id="UP000192907"/>
    </source>
</evidence>
<keyword evidence="2 3" id="KW-0378">Hydrolase</keyword>
<dbReference type="InterPro" id="IPR050563">
    <property type="entry name" value="4-hydroxybenzoyl-CoA_TE"/>
</dbReference>
<protein>
    <submittedName>
        <fullName evidence="3">Acyl-CoA thioester hydrolase</fullName>
    </submittedName>
</protein>
<dbReference type="GO" id="GO:0047617">
    <property type="term" value="F:fatty acyl-CoA hydrolase activity"/>
    <property type="evidence" value="ECO:0007669"/>
    <property type="project" value="TreeGrafter"/>
</dbReference>
<dbReference type="EMBL" id="FWZT01000026">
    <property type="protein sequence ID" value="SMF71362.1"/>
    <property type="molecule type" value="Genomic_DNA"/>
</dbReference>
<dbReference type="CDD" id="cd00586">
    <property type="entry name" value="4HBT"/>
    <property type="match status" value="1"/>
</dbReference>
<dbReference type="PIRSF" id="PIRSF003230">
    <property type="entry name" value="YbgC"/>
    <property type="match status" value="1"/>
</dbReference>
<dbReference type="AlphaFoldDB" id="A0A1Y6CQN7"/>
<dbReference type="NCBIfam" id="TIGR00051">
    <property type="entry name" value="YbgC/FadM family acyl-CoA thioesterase"/>
    <property type="match status" value="1"/>
</dbReference>
<dbReference type="PANTHER" id="PTHR31793">
    <property type="entry name" value="4-HYDROXYBENZOYL-COA THIOESTERASE FAMILY MEMBER"/>
    <property type="match status" value="1"/>
</dbReference>
<evidence type="ECO:0000313" key="3">
    <source>
        <dbReference type="EMBL" id="SMF71362.1"/>
    </source>
</evidence>